<accession>A0AAV8VP90</accession>
<reference evidence="2 3" key="1">
    <citation type="journal article" date="2023" name="Insect Mol. Biol.">
        <title>Genome sequencing provides insights into the evolution of gene families encoding plant cell wall-degrading enzymes in longhorned beetles.</title>
        <authorList>
            <person name="Shin N.R."/>
            <person name="Okamura Y."/>
            <person name="Kirsch R."/>
            <person name="Pauchet Y."/>
        </authorList>
    </citation>
    <scope>NUCLEOTIDE SEQUENCE [LARGE SCALE GENOMIC DNA]</scope>
    <source>
        <strain evidence="2">EAD_L_NR</strain>
    </source>
</reference>
<sequence length="476" mass="52726">MPKNRKASTPITINEKSVTESDLTDMKRILRTVKSAESLTSGHSEPASTEDVLGPLRCLSKPPGHNRTCLQKTNQTFKTTQSLGCFGEGPVRISAVLRYCIPELYLGLSSNPELCFSCKEDLRISYIFKKKCLKTENILGDFLKSSRTTGKSIDLHDVLAKIEEKSKTDTPTTNEFKSVSKEMESSKTVLKVIGDKSQFLKDVPQDLKGFCKISHVYSVNSNQVIANNSNLDNTSSVNNEARIEEDIVEIKEEPLDDLNGQESFNPAAMDEETLSASETASYEDLSSSNVDVQNLIDKIANIEHPDQYIDIPDFVTINNVGFKEFEEYKHMEIDESGVVQLQVEPKPSKEISGPTPIPLPVVAPPVAAPLGIVPPASSDSSNTDQTGTVVVDEMKEELKMLKVLSDMPDVLFVDGKRMVKCGNGYVEELKPSHLNFVDAFSKLNQKPRLGGAASKKSQRLERESGRRLSWYQSVNR</sequence>
<protein>
    <submittedName>
        <fullName evidence="2">Uncharacterized protein</fullName>
    </submittedName>
</protein>
<comment type="caution">
    <text evidence="2">The sequence shown here is derived from an EMBL/GenBank/DDBJ whole genome shotgun (WGS) entry which is preliminary data.</text>
</comment>
<dbReference type="EMBL" id="JANEYG010000046">
    <property type="protein sequence ID" value="KAJ8916028.1"/>
    <property type="molecule type" value="Genomic_DNA"/>
</dbReference>
<dbReference type="Proteomes" id="UP001159042">
    <property type="component" value="Unassembled WGS sequence"/>
</dbReference>
<organism evidence="2 3">
    <name type="scientific">Exocentrus adspersus</name>
    <dbReference type="NCBI Taxonomy" id="1586481"/>
    <lineage>
        <taxon>Eukaryota</taxon>
        <taxon>Metazoa</taxon>
        <taxon>Ecdysozoa</taxon>
        <taxon>Arthropoda</taxon>
        <taxon>Hexapoda</taxon>
        <taxon>Insecta</taxon>
        <taxon>Pterygota</taxon>
        <taxon>Neoptera</taxon>
        <taxon>Endopterygota</taxon>
        <taxon>Coleoptera</taxon>
        <taxon>Polyphaga</taxon>
        <taxon>Cucujiformia</taxon>
        <taxon>Chrysomeloidea</taxon>
        <taxon>Cerambycidae</taxon>
        <taxon>Lamiinae</taxon>
        <taxon>Acanthocinini</taxon>
        <taxon>Exocentrus</taxon>
    </lineage>
</organism>
<keyword evidence="3" id="KW-1185">Reference proteome</keyword>
<proteinExistence type="predicted"/>
<gene>
    <name evidence="2" type="ORF">NQ315_010896</name>
</gene>
<evidence type="ECO:0000256" key="1">
    <source>
        <dbReference type="SAM" id="MobiDB-lite"/>
    </source>
</evidence>
<feature type="region of interest" description="Disordered" evidence="1">
    <location>
        <begin position="448"/>
        <end position="476"/>
    </location>
</feature>
<name>A0AAV8VP90_9CUCU</name>
<evidence type="ECO:0000313" key="3">
    <source>
        <dbReference type="Proteomes" id="UP001159042"/>
    </source>
</evidence>
<dbReference type="AlphaFoldDB" id="A0AAV8VP90"/>
<evidence type="ECO:0000313" key="2">
    <source>
        <dbReference type="EMBL" id="KAJ8916028.1"/>
    </source>
</evidence>